<feature type="compositionally biased region" description="Basic and acidic residues" evidence="1">
    <location>
        <begin position="654"/>
        <end position="668"/>
    </location>
</feature>
<sequence length="911" mass="97858">MPDQKEFRTLHSVPLQSQSAVVQESSRIPKVPLWVRHSPTHSKHKFTIVNYGQSEQVMRQFFKGSNGGKPYVTPEPTDTTSTEANILDRREAREIAERIIKEELNRAKVAKFGKAATGNYEENETERGGEALQVEQSGYSGDRRTQYDWSFTNNNVQEFPNGYDGLSALPEHEASISDRVISNKLTEEQPVPTVTPPPAPPTTPSAQLLFTTPVSDVDLQKLCATLPAAGTAPAPVVGQAGPRVIEYAIRKTVDGALTGGSPAFGCRPCEGRNSEPSPFQALPAVAPLPSTQQPLPVPVPPAPQPSPSSSAPKRIPAPAPFDDVSLLAPPRSTEGYVTGGATETAPVFAPDPTESDASKYGEPPPPPSYPSPGAPLPQPAVLSYPISGPNLVPPPTPVVAQASPSPPYPTLVTPPPAAPAPQQQQVYPSSINLAELPDPPYETEPPPAPPPPPPPPSAAPLPAPTTQTPSPAPTYAPYPQAPPAPPSYSESKSTASPSTSYVTQAPFTTSVQTTKPTTQGRTYSIVPTTVPTPPPVQPTTTTTSYVPPPIVEAPVGGEKDEAVSTYSQSNTMVYPLPKPSPPPSPPTPPPPPPPPRSTDPPAFVQVPASYSNIEEETSEPEVPEIVQPVPAPAYQTKSPEPKENNYVKPTNVQPKKESTPVESYVKEEQVEESTATAPATEDVVEGAESQKESYTSSSSQKVSYVPETAPQLPEEPEPEAEVELQTESSYNNLEEDHEQNVGPPTIIETEEKPKLPLVNEEAYLTNNRQKIQVKPSPYVDTPHPTLRPYPQRTIAPRPSLPIESYQERFQPPPAPVLQPQPRPLQPIPLPAQPQLPYTAPIQSYQPFQPVQPAPYHPIPYQPAPSYQSVPQGQQALALRAVPRHVNNNRRAAEGTTAARFGSVTHLSIYLS</sequence>
<feature type="region of interest" description="Disordered" evidence="1">
    <location>
        <begin position="268"/>
        <end position="753"/>
    </location>
</feature>
<feature type="compositionally biased region" description="Pro residues" evidence="1">
    <location>
        <begin position="576"/>
        <end position="598"/>
    </location>
</feature>
<feature type="compositionally biased region" description="Acidic residues" evidence="1">
    <location>
        <begin position="714"/>
        <end position="724"/>
    </location>
</feature>
<feature type="compositionally biased region" description="Pro residues" evidence="1">
    <location>
        <begin position="437"/>
        <end position="463"/>
    </location>
</feature>
<gene>
    <name evidence="2" type="ORF">NBR_LOCUS15230</name>
</gene>
<proteinExistence type="predicted"/>
<dbReference type="WBParaSite" id="NBR_0001522901-mRNA-1">
    <property type="protein sequence ID" value="NBR_0001522901-mRNA-1"/>
    <property type="gene ID" value="NBR_0001522901"/>
</dbReference>
<name>A0A0N4YET2_NIPBR</name>
<evidence type="ECO:0000313" key="3">
    <source>
        <dbReference type="Proteomes" id="UP000271162"/>
    </source>
</evidence>
<feature type="compositionally biased region" description="Pro residues" evidence="1">
    <location>
        <begin position="295"/>
        <end position="306"/>
    </location>
</feature>
<dbReference type="EMBL" id="UYSL01021648">
    <property type="protein sequence ID" value="VDL78824.1"/>
    <property type="molecule type" value="Genomic_DNA"/>
</dbReference>
<feature type="compositionally biased region" description="Low complexity" evidence="1">
    <location>
        <begin position="487"/>
        <end position="501"/>
    </location>
</feature>
<protein>
    <submittedName>
        <fullName evidence="4">ZM domain-containing protein</fullName>
    </submittedName>
</protein>
<evidence type="ECO:0000256" key="1">
    <source>
        <dbReference type="SAM" id="MobiDB-lite"/>
    </source>
</evidence>
<dbReference type="STRING" id="27835.A0A0N4YET2"/>
<dbReference type="AlphaFoldDB" id="A0A0N4YET2"/>
<feature type="region of interest" description="Disordered" evidence="1">
    <location>
        <begin position="766"/>
        <end position="793"/>
    </location>
</feature>
<accession>A0A0N4YET2</accession>
<reference evidence="2 3" key="2">
    <citation type="submission" date="2018-11" db="EMBL/GenBank/DDBJ databases">
        <authorList>
            <consortium name="Pathogen Informatics"/>
        </authorList>
    </citation>
    <scope>NUCLEOTIDE SEQUENCE [LARGE SCALE GENOMIC DNA]</scope>
</reference>
<feature type="compositionally biased region" description="Acidic residues" evidence="1">
    <location>
        <begin position="613"/>
        <end position="622"/>
    </location>
</feature>
<dbReference type="Proteomes" id="UP000271162">
    <property type="component" value="Unassembled WGS sequence"/>
</dbReference>
<keyword evidence="3" id="KW-1185">Reference proteome</keyword>
<feature type="compositionally biased region" description="Low complexity" evidence="1">
    <location>
        <begin position="508"/>
        <end position="529"/>
    </location>
</feature>
<feature type="compositionally biased region" description="Low complexity" evidence="1">
    <location>
        <begin position="692"/>
        <end position="712"/>
    </location>
</feature>
<feature type="compositionally biased region" description="Pro residues" evidence="1">
    <location>
        <begin position="404"/>
        <end position="419"/>
    </location>
</feature>
<evidence type="ECO:0000313" key="4">
    <source>
        <dbReference type="WBParaSite" id="NBR_0001522901-mRNA-1"/>
    </source>
</evidence>
<dbReference type="OMA" id="MTQPRTQ"/>
<organism evidence="4">
    <name type="scientific">Nippostrongylus brasiliensis</name>
    <name type="common">Rat hookworm</name>
    <dbReference type="NCBI Taxonomy" id="27835"/>
    <lineage>
        <taxon>Eukaryota</taxon>
        <taxon>Metazoa</taxon>
        <taxon>Ecdysozoa</taxon>
        <taxon>Nematoda</taxon>
        <taxon>Chromadorea</taxon>
        <taxon>Rhabditida</taxon>
        <taxon>Rhabditina</taxon>
        <taxon>Rhabditomorpha</taxon>
        <taxon>Strongyloidea</taxon>
        <taxon>Heligmosomidae</taxon>
        <taxon>Nippostrongylus</taxon>
    </lineage>
</organism>
<feature type="compositionally biased region" description="Low complexity" evidence="1">
    <location>
        <begin position="420"/>
        <end position="430"/>
    </location>
</feature>
<evidence type="ECO:0000313" key="2">
    <source>
        <dbReference type="EMBL" id="VDL78824.1"/>
    </source>
</evidence>
<feature type="compositionally biased region" description="Pro residues" evidence="1">
    <location>
        <begin position="362"/>
        <end position="378"/>
    </location>
</feature>
<feature type="region of interest" description="Disordered" evidence="1">
    <location>
        <begin position="120"/>
        <end position="145"/>
    </location>
</feature>
<feature type="compositionally biased region" description="Pro residues" evidence="1">
    <location>
        <begin position="470"/>
        <end position="486"/>
    </location>
</feature>
<reference evidence="4" key="1">
    <citation type="submission" date="2017-02" db="UniProtKB">
        <authorList>
            <consortium name="WormBaseParasite"/>
        </authorList>
    </citation>
    <scope>IDENTIFICATION</scope>
</reference>